<dbReference type="Gene3D" id="1.20.58.340">
    <property type="entry name" value="Magnesium transport protein CorA, transmembrane region"/>
    <property type="match status" value="1"/>
</dbReference>
<gene>
    <name evidence="2" type="ORF">B0T18DRAFT_395581</name>
</gene>
<evidence type="ECO:0000313" key="3">
    <source>
        <dbReference type="Proteomes" id="UP001172155"/>
    </source>
</evidence>
<organism evidence="2 3">
    <name type="scientific">Schizothecium vesticola</name>
    <dbReference type="NCBI Taxonomy" id="314040"/>
    <lineage>
        <taxon>Eukaryota</taxon>
        <taxon>Fungi</taxon>
        <taxon>Dikarya</taxon>
        <taxon>Ascomycota</taxon>
        <taxon>Pezizomycotina</taxon>
        <taxon>Sordariomycetes</taxon>
        <taxon>Sordariomycetidae</taxon>
        <taxon>Sordariales</taxon>
        <taxon>Schizotheciaceae</taxon>
        <taxon>Schizothecium</taxon>
    </lineage>
</organism>
<dbReference type="AlphaFoldDB" id="A0AA40KBP9"/>
<keyword evidence="1" id="KW-0472">Membrane</keyword>
<accession>A0AA40KBP9</accession>
<evidence type="ECO:0000313" key="2">
    <source>
        <dbReference type="EMBL" id="KAK0752897.1"/>
    </source>
</evidence>
<dbReference type="EMBL" id="JAUKUD010000001">
    <property type="protein sequence ID" value="KAK0752897.1"/>
    <property type="molecule type" value="Genomic_DNA"/>
</dbReference>
<name>A0AA40KBP9_9PEZI</name>
<dbReference type="Proteomes" id="UP001172155">
    <property type="component" value="Unassembled WGS sequence"/>
</dbReference>
<sequence length="79" mass="9123">MKALAILTMVFLPATFVGTFMSMGLFNWQPKDGDSVLSPWWYIYFVVTGGLTTLVFVVYLYWPRVAVVIFSRKQDRHVV</sequence>
<keyword evidence="1" id="KW-1133">Transmembrane helix</keyword>
<reference evidence="2" key="1">
    <citation type="submission" date="2023-06" db="EMBL/GenBank/DDBJ databases">
        <title>Genome-scale phylogeny and comparative genomics of the fungal order Sordariales.</title>
        <authorList>
            <consortium name="Lawrence Berkeley National Laboratory"/>
            <person name="Hensen N."/>
            <person name="Bonometti L."/>
            <person name="Westerberg I."/>
            <person name="Brannstrom I.O."/>
            <person name="Guillou S."/>
            <person name="Cros-Aarteil S."/>
            <person name="Calhoun S."/>
            <person name="Haridas S."/>
            <person name="Kuo A."/>
            <person name="Mondo S."/>
            <person name="Pangilinan J."/>
            <person name="Riley R."/>
            <person name="LaButti K."/>
            <person name="Andreopoulos B."/>
            <person name="Lipzen A."/>
            <person name="Chen C."/>
            <person name="Yanf M."/>
            <person name="Daum C."/>
            <person name="Ng V."/>
            <person name="Clum A."/>
            <person name="Steindorff A."/>
            <person name="Ohm R."/>
            <person name="Martin F."/>
            <person name="Silar P."/>
            <person name="Natvig D."/>
            <person name="Lalanne C."/>
            <person name="Gautier V."/>
            <person name="Ament-velasquez S.L."/>
            <person name="Kruys A."/>
            <person name="Hutchinson M.I."/>
            <person name="Powell A.J."/>
            <person name="Barry K."/>
            <person name="Miller A.N."/>
            <person name="Grigoriev I.V."/>
            <person name="Debuchy R."/>
            <person name="Gladieux P."/>
            <person name="Thoren M.H."/>
            <person name="Johannesson H."/>
        </authorList>
    </citation>
    <scope>NUCLEOTIDE SEQUENCE</scope>
    <source>
        <strain evidence="2">SMH3187-1</strain>
    </source>
</reference>
<evidence type="ECO:0000256" key="1">
    <source>
        <dbReference type="SAM" id="Phobius"/>
    </source>
</evidence>
<keyword evidence="3" id="KW-1185">Reference proteome</keyword>
<protein>
    <submittedName>
        <fullName evidence="2">Uncharacterized protein</fullName>
    </submittedName>
</protein>
<keyword evidence="1" id="KW-0812">Transmembrane</keyword>
<comment type="caution">
    <text evidence="2">The sequence shown here is derived from an EMBL/GenBank/DDBJ whole genome shotgun (WGS) entry which is preliminary data.</text>
</comment>
<proteinExistence type="predicted"/>
<feature type="transmembrane region" description="Helical" evidence="1">
    <location>
        <begin position="41"/>
        <end position="62"/>
    </location>
</feature>